<name>A0A0H2M7Q8_VARPD</name>
<dbReference type="InterPro" id="IPR036465">
    <property type="entry name" value="vWFA_dom_sf"/>
</dbReference>
<evidence type="ECO:0000313" key="3">
    <source>
        <dbReference type="EMBL" id="KLN58176.1"/>
    </source>
</evidence>
<dbReference type="Gene3D" id="3.40.50.410">
    <property type="entry name" value="von Willebrand factor, type A domain"/>
    <property type="match status" value="1"/>
</dbReference>
<keyword evidence="4" id="KW-1185">Reference proteome</keyword>
<accession>A0A0H2M7Q8</accession>
<dbReference type="EMBL" id="JZWI01000004">
    <property type="protein sequence ID" value="KLN58176.1"/>
    <property type="molecule type" value="Genomic_DNA"/>
</dbReference>
<dbReference type="RefSeq" id="WP_080966464.1">
    <property type="nucleotide sequence ID" value="NZ_JZWI01000004.1"/>
</dbReference>
<dbReference type="AlphaFoldDB" id="A0A0H2M7Q8"/>
<evidence type="ECO:0000313" key="4">
    <source>
        <dbReference type="Proteomes" id="UP000035170"/>
    </source>
</evidence>
<gene>
    <name evidence="3" type="ORF">VPARA_07190</name>
</gene>
<dbReference type="PANTHER" id="PTHR41248:SF1">
    <property type="entry name" value="NORD PROTEIN"/>
    <property type="match status" value="1"/>
</dbReference>
<dbReference type="SUPFAM" id="SSF53300">
    <property type="entry name" value="vWA-like"/>
    <property type="match status" value="1"/>
</dbReference>
<feature type="region of interest" description="Disordered" evidence="1">
    <location>
        <begin position="222"/>
        <end position="248"/>
    </location>
</feature>
<dbReference type="PANTHER" id="PTHR41248">
    <property type="entry name" value="NORD PROTEIN"/>
    <property type="match status" value="1"/>
</dbReference>
<evidence type="ECO:0000256" key="1">
    <source>
        <dbReference type="SAM" id="MobiDB-lite"/>
    </source>
</evidence>
<dbReference type="Pfam" id="PF00092">
    <property type="entry name" value="VWA"/>
    <property type="match status" value="1"/>
</dbReference>
<protein>
    <submittedName>
        <fullName evidence="3">von Willebrand factor type A domain protein</fullName>
    </submittedName>
</protein>
<dbReference type="SMART" id="SM00327">
    <property type="entry name" value="VWA"/>
    <property type="match status" value="1"/>
</dbReference>
<organism evidence="3 4">
    <name type="scientific">Variovorax paradoxus</name>
    <dbReference type="NCBI Taxonomy" id="34073"/>
    <lineage>
        <taxon>Bacteria</taxon>
        <taxon>Pseudomonadati</taxon>
        <taxon>Pseudomonadota</taxon>
        <taxon>Betaproteobacteria</taxon>
        <taxon>Burkholderiales</taxon>
        <taxon>Comamonadaceae</taxon>
        <taxon>Variovorax</taxon>
    </lineage>
</organism>
<dbReference type="InterPro" id="IPR051928">
    <property type="entry name" value="NorD/CobT"/>
</dbReference>
<dbReference type="PROSITE" id="PS50234">
    <property type="entry name" value="VWFA"/>
    <property type="match status" value="1"/>
</dbReference>
<proteinExistence type="predicted"/>
<evidence type="ECO:0000259" key="2">
    <source>
        <dbReference type="PROSITE" id="PS50234"/>
    </source>
</evidence>
<dbReference type="PATRIC" id="fig|34073.19.peg.727"/>
<feature type="domain" description="VWFA" evidence="2">
    <location>
        <begin position="363"/>
        <end position="551"/>
    </location>
</feature>
<reference evidence="3 4" key="1">
    <citation type="submission" date="2015-03" db="EMBL/GenBank/DDBJ databases">
        <title>Genome sequence of Variovorax paradoxus TBEA6.</title>
        <authorList>
            <person name="Poehlein A."/>
            <person name="Schuldes J."/>
            <person name="Wuebbeler J.H."/>
            <person name="Hiessl S."/>
            <person name="Steinbuechel A."/>
            <person name="Daniel R."/>
        </authorList>
    </citation>
    <scope>NUCLEOTIDE SEQUENCE [LARGE SCALE GENOMIC DNA]</scope>
    <source>
        <strain evidence="3 4">TBEA6</strain>
    </source>
</reference>
<sequence>MKDSYAALALLARGLAGVDVEVQPLEGNAGTRAVLAGKRLLLPAQDDDSSDGERLRCAMVAHAVAHLGHSQPARPARTLKPMGIAIVSAIEDARVERLLCRDFPGVHGWFAGSLAPAPDPLDLGFAALVSRMDRMLMLPAWQDDNHWVNKARRLFDETVASAGLEDHDAFRTIASILANDLGQMRVRFDPQHYAVPAPYRDDNSYLWDFGEAEAPPDEAIALQQPGARPPAPTDADAANQGDGPLPEGAAELELGRYSYPEWDRKLERLRPGWCTVIEKLPAWQSLLPVREQQTAAGNTTERLAPLALPRARQLDRTHRLRRQWEGDDVDLNAAIEVLVDRRLRLRPDPRLFMRPGKASRPSSVLVLLDLSESANDPVHGGARSLLDVEKQAALLLAGSNARGADRFAIHGFSSNTRAEVYYYRLLEFGRPLEAPSRAVIGAVRGRYSTRIGAALRHAASHLRAEPSGQRAILLVTDGAPSDIDVHDPKYLIEDARMAIAEAREAGVRTACIAVDSAADAYVRRIFGWRNYCIADDARSLPARLARMSARLAAAN</sequence>
<comment type="caution">
    <text evidence="3">The sequence shown here is derived from an EMBL/GenBank/DDBJ whole genome shotgun (WGS) entry which is preliminary data.</text>
</comment>
<dbReference type="Proteomes" id="UP000035170">
    <property type="component" value="Unassembled WGS sequence"/>
</dbReference>
<dbReference type="InterPro" id="IPR002035">
    <property type="entry name" value="VWF_A"/>
</dbReference>